<dbReference type="Proteomes" id="UP001196413">
    <property type="component" value="Unassembled WGS sequence"/>
</dbReference>
<dbReference type="AlphaFoldDB" id="A0AAD5QVW3"/>
<comment type="caution">
    <text evidence="1">The sequence shown here is derived from an EMBL/GenBank/DDBJ whole genome shotgun (WGS) entry which is preliminary data.</text>
</comment>
<organism evidence="1 2">
    <name type="scientific">Parelaphostrongylus tenuis</name>
    <name type="common">Meningeal worm</name>
    <dbReference type="NCBI Taxonomy" id="148309"/>
    <lineage>
        <taxon>Eukaryota</taxon>
        <taxon>Metazoa</taxon>
        <taxon>Ecdysozoa</taxon>
        <taxon>Nematoda</taxon>
        <taxon>Chromadorea</taxon>
        <taxon>Rhabditida</taxon>
        <taxon>Rhabditina</taxon>
        <taxon>Rhabditomorpha</taxon>
        <taxon>Strongyloidea</taxon>
        <taxon>Metastrongylidae</taxon>
        <taxon>Parelaphostrongylus</taxon>
    </lineage>
</organism>
<keyword evidence="2" id="KW-1185">Reference proteome</keyword>
<sequence>MAILEKVEFTGASPAETKYYCRGVEPKTTTESTISIKEQLLLPLAKMHFPESADVLFFSAGQPNMQMPTYEFVFQILSAIDRQ</sequence>
<protein>
    <submittedName>
        <fullName evidence="1">Uncharacterized protein</fullName>
    </submittedName>
</protein>
<evidence type="ECO:0000313" key="1">
    <source>
        <dbReference type="EMBL" id="KAJ1361691.1"/>
    </source>
</evidence>
<evidence type="ECO:0000313" key="2">
    <source>
        <dbReference type="Proteomes" id="UP001196413"/>
    </source>
</evidence>
<dbReference type="EMBL" id="JAHQIW010004255">
    <property type="protein sequence ID" value="KAJ1361691.1"/>
    <property type="molecule type" value="Genomic_DNA"/>
</dbReference>
<proteinExistence type="predicted"/>
<accession>A0AAD5QVW3</accession>
<gene>
    <name evidence="1" type="ORF">KIN20_020998</name>
</gene>
<reference evidence="1" key="1">
    <citation type="submission" date="2021-06" db="EMBL/GenBank/DDBJ databases">
        <title>Parelaphostrongylus tenuis whole genome reference sequence.</title>
        <authorList>
            <person name="Garwood T.J."/>
            <person name="Larsen P.A."/>
            <person name="Fountain-Jones N.M."/>
            <person name="Garbe J.R."/>
            <person name="Macchietto M.G."/>
            <person name="Kania S.A."/>
            <person name="Gerhold R.W."/>
            <person name="Richards J.E."/>
            <person name="Wolf T.M."/>
        </authorList>
    </citation>
    <scope>NUCLEOTIDE SEQUENCE</scope>
    <source>
        <strain evidence="1">MNPRO001-30</strain>
        <tissue evidence="1">Meninges</tissue>
    </source>
</reference>
<name>A0AAD5QVW3_PARTN</name>